<protein>
    <submittedName>
        <fullName evidence="2">Uncharacterized protein</fullName>
    </submittedName>
</protein>
<name>A0AA88KCX4_NAELO</name>
<dbReference type="AlphaFoldDB" id="A0AA88KCX4"/>
<evidence type="ECO:0000313" key="2">
    <source>
        <dbReference type="EMBL" id="KAG2373668.1"/>
    </source>
</evidence>
<keyword evidence="3" id="KW-1185">Reference proteome</keyword>
<feature type="chain" id="PRO_5041733170" evidence="1">
    <location>
        <begin position="26"/>
        <end position="217"/>
    </location>
</feature>
<organism evidence="2 3">
    <name type="scientific">Naegleria lovaniensis</name>
    <name type="common">Amoeba</name>
    <dbReference type="NCBI Taxonomy" id="51637"/>
    <lineage>
        <taxon>Eukaryota</taxon>
        <taxon>Discoba</taxon>
        <taxon>Heterolobosea</taxon>
        <taxon>Tetramitia</taxon>
        <taxon>Eutetramitia</taxon>
        <taxon>Vahlkampfiidae</taxon>
        <taxon>Naegleria</taxon>
    </lineage>
</organism>
<keyword evidence="1" id="KW-0732">Signal</keyword>
<reference evidence="2 3" key="1">
    <citation type="journal article" date="2018" name="BMC Genomics">
        <title>The genome of Naegleria lovaniensis, the basis for a comparative approach to unravel pathogenicity factors of the human pathogenic amoeba N. fowleri.</title>
        <authorList>
            <person name="Liechti N."/>
            <person name="Schurch N."/>
            <person name="Bruggmann R."/>
            <person name="Wittwer M."/>
        </authorList>
    </citation>
    <scope>NUCLEOTIDE SEQUENCE [LARGE SCALE GENOMIC DNA]</scope>
    <source>
        <strain evidence="2 3">ATCC 30569</strain>
    </source>
</reference>
<dbReference type="GeneID" id="68104411"/>
<evidence type="ECO:0000313" key="3">
    <source>
        <dbReference type="Proteomes" id="UP000816034"/>
    </source>
</evidence>
<feature type="signal peptide" evidence="1">
    <location>
        <begin position="1"/>
        <end position="25"/>
    </location>
</feature>
<proteinExistence type="predicted"/>
<comment type="caution">
    <text evidence="2">The sequence shown here is derived from an EMBL/GenBank/DDBJ whole genome shotgun (WGS) entry which is preliminary data.</text>
</comment>
<dbReference type="Proteomes" id="UP000816034">
    <property type="component" value="Unassembled WGS sequence"/>
</dbReference>
<evidence type="ECO:0000256" key="1">
    <source>
        <dbReference type="SAM" id="SignalP"/>
    </source>
</evidence>
<sequence length="217" mass="23422">MSHSKSVMLALLASILLSFLMTNTSFLVHATSSECGPGPCVYPGSVSVLHHHGRHTIQEEESLLSAESHEHSLTTTTTSETAAVRSSLSKQANDYISLSANKSCSSTGPTNLKLVNRQGFKGKDKTSCVACRLDCLGTGSVFSKCKSRYFYYGCRKKNPCYDPLTATRTVIETAIGICIDKNGCILKPTGIKKGKALLNKVIKKIRKAADLDEDNDA</sequence>
<gene>
    <name evidence="2" type="ORF">C9374_011957</name>
</gene>
<dbReference type="RefSeq" id="XP_044542842.1">
    <property type="nucleotide sequence ID" value="XM_044687669.1"/>
</dbReference>
<dbReference type="EMBL" id="PYSW02000052">
    <property type="protein sequence ID" value="KAG2373668.1"/>
    <property type="molecule type" value="Genomic_DNA"/>
</dbReference>
<accession>A0AA88KCX4</accession>